<dbReference type="Gene3D" id="2.60.120.200">
    <property type="match status" value="1"/>
</dbReference>
<dbReference type="SUPFAM" id="SSF49899">
    <property type="entry name" value="Concanavalin A-like lectins/glucanases"/>
    <property type="match status" value="1"/>
</dbReference>
<proteinExistence type="predicted"/>
<dbReference type="OrthoDB" id="4781at2759"/>
<keyword evidence="3" id="KW-1185">Reference proteome</keyword>
<evidence type="ECO:0000313" key="3">
    <source>
        <dbReference type="Proteomes" id="UP001151582"/>
    </source>
</evidence>
<dbReference type="InterPro" id="IPR013320">
    <property type="entry name" value="ConA-like_dom_sf"/>
</dbReference>
<dbReference type="EMBL" id="JANBQB010000048">
    <property type="protein sequence ID" value="KAJ1983602.1"/>
    <property type="molecule type" value="Genomic_DNA"/>
</dbReference>
<sequence>DSYNFDLPNGDASAEYFNYALELTEQEVKYYVNDKLEYTLENKNDGKYPLRADHLVIGIWDGSRVSEWAGKTDYSKVQQYSTYFDWIEVTPYCNGQKPESVTFSTVAPIATVAPEISAP</sequence>
<organism evidence="2 3">
    <name type="scientific">Dimargaris verticillata</name>
    <dbReference type="NCBI Taxonomy" id="2761393"/>
    <lineage>
        <taxon>Eukaryota</taxon>
        <taxon>Fungi</taxon>
        <taxon>Fungi incertae sedis</taxon>
        <taxon>Zoopagomycota</taxon>
        <taxon>Kickxellomycotina</taxon>
        <taxon>Dimargaritomycetes</taxon>
        <taxon>Dimargaritales</taxon>
        <taxon>Dimargaritaceae</taxon>
        <taxon>Dimargaris</taxon>
    </lineage>
</organism>
<dbReference type="AlphaFoldDB" id="A0A9W8EF83"/>
<evidence type="ECO:0000259" key="1">
    <source>
        <dbReference type="Pfam" id="PF00722"/>
    </source>
</evidence>
<dbReference type="InterPro" id="IPR000757">
    <property type="entry name" value="Beta-glucanase-like"/>
</dbReference>
<name>A0A9W8EF83_9FUNG</name>
<evidence type="ECO:0000313" key="2">
    <source>
        <dbReference type="EMBL" id="KAJ1983602.1"/>
    </source>
</evidence>
<accession>A0A9W8EF83</accession>
<feature type="domain" description="GH16" evidence="1">
    <location>
        <begin position="9"/>
        <end position="75"/>
    </location>
</feature>
<dbReference type="GO" id="GO:0005975">
    <property type="term" value="P:carbohydrate metabolic process"/>
    <property type="evidence" value="ECO:0007669"/>
    <property type="project" value="InterPro"/>
</dbReference>
<protein>
    <recommendedName>
        <fullName evidence="1">GH16 domain-containing protein</fullName>
    </recommendedName>
</protein>
<feature type="non-terminal residue" evidence="2">
    <location>
        <position position="1"/>
    </location>
</feature>
<dbReference type="Pfam" id="PF00722">
    <property type="entry name" value="Glyco_hydro_16"/>
    <property type="match status" value="1"/>
</dbReference>
<comment type="caution">
    <text evidence="2">The sequence shown here is derived from an EMBL/GenBank/DDBJ whole genome shotgun (WGS) entry which is preliminary data.</text>
</comment>
<dbReference type="GO" id="GO:0004553">
    <property type="term" value="F:hydrolase activity, hydrolyzing O-glycosyl compounds"/>
    <property type="evidence" value="ECO:0007669"/>
    <property type="project" value="InterPro"/>
</dbReference>
<dbReference type="Proteomes" id="UP001151582">
    <property type="component" value="Unassembled WGS sequence"/>
</dbReference>
<gene>
    <name evidence="2" type="ORF">H4R34_001190</name>
</gene>
<reference evidence="2" key="1">
    <citation type="submission" date="2022-07" db="EMBL/GenBank/DDBJ databases">
        <title>Phylogenomic reconstructions and comparative analyses of Kickxellomycotina fungi.</title>
        <authorList>
            <person name="Reynolds N.K."/>
            <person name="Stajich J.E."/>
            <person name="Barry K."/>
            <person name="Grigoriev I.V."/>
            <person name="Crous P."/>
            <person name="Smith M.E."/>
        </authorList>
    </citation>
    <scope>NUCLEOTIDE SEQUENCE</scope>
    <source>
        <strain evidence="2">RSA 567</strain>
    </source>
</reference>